<dbReference type="AlphaFoldDB" id="A0AAV1A6J4"/>
<protein>
    <submittedName>
        <fullName evidence="1">Uncharacterized protein</fullName>
    </submittedName>
</protein>
<gene>
    <name evidence="1" type="ORF">VFH_III189720</name>
</gene>
<name>A0AAV1A6J4_VICFA</name>
<reference evidence="1 2" key="1">
    <citation type="submission" date="2023-01" db="EMBL/GenBank/DDBJ databases">
        <authorList>
            <person name="Kreplak J."/>
        </authorList>
    </citation>
    <scope>NUCLEOTIDE SEQUENCE [LARGE SCALE GENOMIC DNA]</scope>
</reference>
<dbReference type="Proteomes" id="UP001157006">
    <property type="component" value="Chromosome 3"/>
</dbReference>
<keyword evidence="2" id="KW-1185">Reference proteome</keyword>
<organism evidence="1 2">
    <name type="scientific">Vicia faba</name>
    <name type="common">Broad bean</name>
    <name type="synonym">Faba vulgaris</name>
    <dbReference type="NCBI Taxonomy" id="3906"/>
    <lineage>
        <taxon>Eukaryota</taxon>
        <taxon>Viridiplantae</taxon>
        <taxon>Streptophyta</taxon>
        <taxon>Embryophyta</taxon>
        <taxon>Tracheophyta</taxon>
        <taxon>Spermatophyta</taxon>
        <taxon>Magnoliopsida</taxon>
        <taxon>eudicotyledons</taxon>
        <taxon>Gunneridae</taxon>
        <taxon>Pentapetalae</taxon>
        <taxon>rosids</taxon>
        <taxon>fabids</taxon>
        <taxon>Fabales</taxon>
        <taxon>Fabaceae</taxon>
        <taxon>Papilionoideae</taxon>
        <taxon>50 kb inversion clade</taxon>
        <taxon>NPAAA clade</taxon>
        <taxon>Hologalegina</taxon>
        <taxon>IRL clade</taxon>
        <taxon>Fabeae</taxon>
        <taxon>Vicia</taxon>
    </lineage>
</organism>
<dbReference type="EMBL" id="OX451738">
    <property type="protein sequence ID" value="CAI8605569.1"/>
    <property type="molecule type" value="Genomic_DNA"/>
</dbReference>
<evidence type="ECO:0000313" key="1">
    <source>
        <dbReference type="EMBL" id="CAI8605569.1"/>
    </source>
</evidence>
<sequence>MDSKKLKNDSAGDRTQNLWFRRPAPYPLGHRVLMLFTEEFLYNLSVDFPNTSSSWFDRRLSLEECEKLLPEPNQPGFYAGTAHHPIQVESSSISYGDCSQNEASATLFEAR</sequence>
<evidence type="ECO:0000313" key="2">
    <source>
        <dbReference type="Proteomes" id="UP001157006"/>
    </source>
</evidence>
<accession>A0AAV1A6J4</accession>
<proteinExistence type="predicted"/>